<dbReference type="Pfam" id="PF25788">
    <property type="entry name" value="Ig_Rha78A_N"/>
    <property type="match status" value="1"/>
</dbReference>
<dbReference type="Gene3D" id="2.60.120.260">
    <property type="entry name" value="Galactose-binding domain-like"/>
    <property type="match status" value="2"/>
</dbReference>
<evidence type="ECO:0000259" key="6">
    <source>
        <dbReference type="Pfam" id="PF17389"/>
    </source>
</evidence>
<dbReference type="InterPro" id="IPR035396">
    <property type="entry name" value="Bac_rhamnosid6H"/>
</dbReference>
<dbReference type="Pfam" id="PF08531">
    <property type="entry name" value="Bac_rhamnosid_N"/>
    <property type="match status" value="1"/>
</dbReference>
<feature type="domain" description="Alpha-L-rhamnosidase C-terminal" evidence="7">
    <location>
        <begin position="755"/>
        <end position="827"/>
    </location>
</feature>
<dbReference type="Pfam" id="PF17389">
    <property type="entry name" value="Bac_rhamnosid6H"/>
    <property type="match status" value="1"/>
</dbReference>
<evidence type="ECO:0000256" key="3">
    <source>
        <dbReference type="ARBA" id="ARBA00022801"/>
    </source>
</evidence>
<dbReference type="PANTHER" id="PTHR33307:SF6">
    <property type="entry name" value="ALPHA-RHAMNOSIDASE (EUROFUNG)-RELATED"/>
    <property type="match status" value="1"/>
</dbReference>
<evidence type="ECO:0000259" key="4">
    <source>
        <dbReference type="Pfam" id="PF05592"/>
    </source>
</evidence>
<dbReference type="InterPro" id="IPR012341">
    <property type="entry name" value="6hp_glycosidase-like_sf"/>
</dbReference>
<comment type="catalytic activity">
    <reaction evidence="1">
        <text>Hydrolysis of terminal non-reducing alpha-L-rhamnose residues in alpha-L-rhamnosides.</text>
        <dbReference type="EC" id="3.2.1.40"/>
    </reaction>
</comment>
<dbReference type="InterPro" id="IPR013737">
    <property type="entry name" value="Bac_rhamnosid_N"/>
</dbReference>
<sequence length="919" mass="105607">MQISKIKINGIVNPIGYLFDKLRCSWTVSGTKAKHTEFVKIEVSKDEKFEKIIYHKEGSNLNSACEVLEMTLEPCTRYYIRIQVTADNKEQAQKVSFFETSKLKQKWQAKWIKPHPEDTYHPIFEKEFQTKENVTSARLYISGLGLYSAKINGKKVGNEILTPYMSDYHTEVQYQTYDILSYLQKSNQISVELGNGWYKGFFGLSHSDKNFGSEFQLIAEIHLHYKDGTDEVFGTDESWHYSGSDTENSDIYNGEIIDHQLWQNKENKKKNAVEGGIEGQLIERYSLPVIEHEEKEVEKVIHTPKGETVLDFGQNFAGYVQFNNRFKAGTKITLDFGEILQEGNFCNSNYRDAKSHFVYVSNGNEEVVKPKFTYFGFRYVRVTGWEGEVNRSDFVGKALYSDMEITGHIETGHSKVNKLFSNVMWGQKSNFIDFPTDCPQRDERLGWTGDAQVFSETASYNMYTSAFYNKFIHDLRVEQKKLDGIVPGYIPVLDKKMVSFGAVWGDVGTFLPTVLYEHFGDIAALELYYPMMKDWVDKITKEDKKRGEQKFLFDYSDQFGDWLALDGRTQQSFKGATDDSFIASCYYAMSAKMVSDAAKLLGKEEESLSYSKLHDNIKNAILDEYFSVTGRLTIDTQTGYIVSLYSNIYRNKERVISGLKSRLHKDCYRIKGGFVGAPIMCKVLADNGLIDEAFYFLLQERFPGWIHCIDLGATTIWERWNSVLDNGLLSGTSMNSLNHYAFGSVVEFLYQNVFGIRAIEPGFKKVKISPSVDYRLRYLKGSYDSVFGSYKVDWEILKDGNLHVKIEVPFDCSAVVVLPYNEDKKEIEVGPGLHEFNYKPTRNLLAKYTTKTLFIDMVHDEEAMNIVKKTSPMLFHMMSSDNEDFVHENLESLKSMYFLGFDSATIEKLINELTSISYK</sequence>
<dbReference type="InterPro" id="IPR008902">
    <property type="entry name" value="Rhamnosid_concanavalin"/>
</dbReference>
<dbReference type="Gene3D" id="2.60.40.10">
    <property type="entry name" value="Immunoglobulins"/>
    <property type="match status" value="1"/>
</dbReference>
<dbReference type="InterPro" id="IPR035398">
    <property type="entry name" value="Bac_rhamnosid_C"/>
</dbReference>
<dbReference type="Pfam" id="PF05592">
    <property type="entry name" value="Bac_rhamnosid"/>
    <property type="match status" value="1"/>
</dbReference>
<reference evidence="8 9" key="1">
    <citation type="submission" date="2024-04" db="EMBL/GenBank/DDBJ databases">
        <title>Tritrichomonas musculus Genome.</title>
        <authorList>
            <person name="Alves-Ferreira E."/>
            <person name="Grigg M."/>
            <person name="Lorenzi H."/>
            <person name="Galac M."/>
        </authorList>
    </citation>
    <scope>NUCLEOTIDE SEQUENCE [LARGE SCALE GENOMIC DNA]</scope>
    <source>
        <strain evidence="8 9">EAF2021</strain>
    </source>
</reference>
<feature type="domain" description="Bacterial alpha-L-rhamnosidase N-terminal" evidence="5">
    <location>
        <begin position="133"/>
        <end position="264"/>
    </location>
</feature>
<dbReference type="InterPro" id="IPR013783">
    <property type="entry name" value="Ig-like_fold"/>
</dbReference>
<dbReference type="Gene3D" id="1.50.10.10">
    <property type="match status" value="1"/>
</dbReference>
<dbReference type="EC" id="3.2.1.40" evidence="2"/>
<dbReference type="PIRSF" id="PIRSF010631">
    <property type="entry name" value="A-rhamnsds"/>
    <property type="match status" value="1"/>
</dbReference>
<gene>
    <name evidence="8" type="ORF">M9Y10_009670</name>
</gene>
<evidence type="ECO:0000256" key="2">
    <source>
        <dbReference type="ARBA" id="ARBA00012652"/>
    </source>
</evidence>
<accession>A0ABR2IPX4</accession>
<name>A0ABR2IPX4_9EUKA</name>
<feature type="domain" description="Alpha-L-rhamnosidase concanavalin-like" evidence="4">
    <location>
        <begin position="302"/>
        <end position="398"/>
    </location>
</feature>
<organism evidence="8 9">
    <name type="scientific">Tritrichomonas musculus</name>
    <dbReference type="NCBI Taxonomy" id="1915356"/>
    <lineage>
        <taxon>Eukaryota</taxon>
        <taxon>Metamonada</taxon>
        <taxon>Parabasalia</taxon>
        <taxon>Tritrichomonadida</taxon>
        <taxon>Tritrichomonadidae</taxon>
        <taxon>Tritrichomonas</taxon>
    </lineage>
</organism>
<proteinExistence type="predicted"/>
<feature type="domain" description="Alpha-L-rhamnosidase six-hairpin glycosidase" evidence="6">
    <location>
        <begin position="406"/>
        <end position="753"/>
    </location>
</feature>
<dbReference type="Pfam" id="PF17390">
    <property type="entry name" value="Bac_rhamnosid_C"/>
    <property type="match status" value="1"/>
</dbReference>
<keyword evidence="3" id="KW-0378">Hydrolase</keyword>
<dbReference type="Gene3D" id="2.60.420.10">
    <property type="entry name" value="Maltose phosphorylase, domain 3"/>
    <property type="match status" value="1"/>
</dbReference>
<comment type="caution">
    <text evidence="8">The sequence shown here is derived from an EMBL/GenBank/DDBJ whole genome shotgun (WGS) entry which is preliminary data.</text>
</comment>
<dbReference type="InterPro" id="IPR008928">
    <property type="entry name" value="6-hairpin_glycosidase_sf"/>
</dbReference>
<dbReference type="PANTHER" id="PTHR33307">
    <property type="entry name" value="ALPHA-RHAMNOSIDASE (EUROFUNG)"/>
    <property type="match status" value="1"/>
</dbReference>
<dbReference type="SUPFAM" id="SSF48208">
    <property type="entry name" value="Six-hairpin glycosidases"/>
    <property type="match status" value="1"/>
</dbReference>
<evidence type="ECO:0000259" key="5">
    <source>
        <dbReference type="Pfam" id="PF08531"/>
    </source>
</evidence>
<keyword evidence="9" id="KW-1185">Reference proteome</keyword>
<dbReference type="EMBL" id="JAPFFF010000015">
    <property type="protein sequence ID" value="KAK8866703.1"/>
    <property type="molecule type" value="Genomic_DNA"/>
</dbReference>
<evidence type="ECO:0000313" key="8">
    <source>
        <dbReference type="EMBL" id="KAK8866703.1"/>
    </source>
</evidence>
<protein>
    <recommendedName>
        <fullName evidence="2">alpha-L-rhamnosidase</fullName>
        <ecNumber evidence="2">3.2.1.40</ecNumber>
    </recommendedName>
</protein>
<dbReference type="Proteomes" id="UP001470230">
    <property type="component" value="Unassembled WGS sequence"/>
</dbReference>
<evidence type="ECO:0000256" key="1">
    <source>
        <dbReference type="ARBA" id="ARBA00001445"/>
    </source>
</evidence>
<evidence type="ECO:0000313" key="9">
    <source>
        <dbReference type="Proteomes" id="UP001470230"/>
    </source>
</evidence>
<dbReference type="InterPro" id="IPR016007">
    <property type="entry name" value="Alpha_rhamnosid"/>
</dbReference>
<evidence type="ECO:0000259" key="7">
    <source>
        <dbReference type="Pfam" id="PF17390"/>
    </source>
</evidence>